<evidence type="ECO:0000256" key="1">
    <source>
        <dbReference type="ARBA" id="ARBA00004651"/>
    </source>
</evidence>
<feature type="transmembrane region" description="Helical" evidence="9">
    <location>
        <begin position="495"/>
        <end position="513"/>
    </location>
</feature>
<dbReference type="InterPro" id="IPR001279">
    <property type="entry name" value="Metallo-B-lactamas"/>
</dbReference>
<evidence type="ECO:0000256" key="8">
    <source>
        <dbReference type="ARBA" id="ARBA00048505"/>
    </source>
</evidence>
<feature type="transmembrane region" description="Helical" evidence="9">
    <location>
        <begin position="462"/>
        <end position="483"/>
    </location>
</feature>
<feature type="transmembrane region" description="Helical" evidence="9">
    <location>
        <begin position="29"/>
        <end position="45"/>
    </location>
</feature>
<name>A0ABW0W279_9BACL</name>
<feature type="transmembrane region" description="Helical" evidence="9">
    <location>
        <begin position="302"/>
        <end position="323"/>
    </location>
</feature>
<keyword evidence="5 9" id="KW-0472">Membrane</keyword>
<gene>
    <name evidence="13" type="ORF">ACFPYJ_22245</name>
</gene>
<evidence type="ECO:0000256" key="6">
    <source>
        <dbReference type="ARBA" id="ARBA00034221"/>
    </source>
</evidence>
<comment type="subcellular location">
    <subcellularLocation>
        <location evidence="1">Cell membrane</location>
        <topology evidence="1">Multi-pass membrane protein</topology>
    </subcellularLocation>
</comment>
<dbReference type="InterPro" id="IPR052159">
    <property type="entry name" value="Competence_DNA_uptake"/>
</dbReference>
<feature type="transmembrane region" description="Helical" evidence="9">
    <location>
        <begin position="269"/>
        <end position="290"/>
    </location>
</feature>
<comment type="catalytic activity">
    <reaction evidence="8">
        <text>3',5'-cyclic UMP + H2O = UMP + H(+)</text>
        <dbReference type="Rhea" id="RHEA:70575"/>
        <dbReference type="ChEBI" id="CHEBI:15377"/>
        <dbReference type="ChEBI" id="CHEBI:15378"/>
        <dbReference type="ChEBI" id="CHEBI:57865"/>
        <dbReference type="ChEBI" id="CHEBI:184387"/>
    </reaction>
    <physiologicalReaction direction="left-to-right" evidence="8">
        <dbReference type="Rhea" id="RHEA:70576"/>
    </physiologicalReaction>
</comment>
<dbReference type="PANTHER" id="PTHR30619">
    <property type="entry name" value="DNA INTERNALIZATION/COMPETENCE PROTEIN COMEC/REC2"/>
    <property type="match status" value="1"/>
</dbReference>
<evidence type="ECO:0000313" key="13">
    <source>
        <dbReference type="EMBL" id="MFC5651788.1"/>
    </source>
</evidence>
<dbReference type="Pfam" id="PF00753">
    <property type="entry name" value="Lactamase_B"/>
    <property type="match status" value="1"/>
</dbReference>
<evidence type="ECO:0000259" key="12">
    <source>
        <dbReference type="Pfam" id="PF13567"/>
    </source>
</evidence>
<dbReference type="Pfam" id="PF03772">
    <property type="entry name" value="Competence"/>
    <property type="match status" value="1"/>
</dbReference>
<dbReference type="InterPro" id="IPR036866">
    <property type="entry name" value="RibonucZ/Hydroxyglut_hydro"/>
</dbReference>
<evidence type="ECO:0000256" key="3">
    <source>
        <dbReference type="ARBA" id="ARBA00022692"/>
    </source>
</evidence>
<feature type="domain" description="DUF4131" evidence="12">
    <location>
        <begin position="28"/>
        <end position="202"/>
    </location>
</feature>
<feature type="transmembrane region" description="Helical" evidence="9">
    <location>
        <begin position="401"/>
        <end position="420"/>
    </location>
</feature>
<feature type="transmembrane region" description="Helical" evidence="9">
    <location>
        <begin position="432"/>
        <end position="455"/>
    </location>
</feature>
<evidence type="ECO:0000259" key="11">
    <source>
        <dbReference type="Pfam" id="PF03772"/>
    </source>
</evidence>
<dbReference type="InterPro" id="IPR025405">
    <property type="entry name" value="DUF4131"/>
</dbReference>
<evidence type="ECO:0000256" key="7">
    <source>
        <dbReference type="ARBA" id="ARBA00034301"/>
    </source>
</evidence>
<proteinExistence type="predicted"/>
<feature type="domain" description="Metallo-beta-lactamase" evidence="10">
    <location>
        <begin position="628"/>
        <end position="860"/>
    </location>
</feature>
<dbReference type="Pfam" id="PF13567">
    <property type="entry name" value="DUF4131"/>
    <property type="match status" value="1"/>
</dbReference>
<dbReference type="PANTHER" id="PTHR30619:SF1">
    <property type="entry name" value="RECOMBINATION PROTEIN 2"/>
    <property type="match status" value="1"/>
</dbReference>
<keyword evidence="14" id="KW-1185">Reference proteome</keyword>
<dbReference type="SUPFAM" id="SSF56281">
    <property type="entry name" value="Metallo-hydrolase/oxidoreductase"/>
    <property type="match status" value="1"/>
</dbReference>
<accession>A0ABW0W279</accession>
<sequence>MIRRPLVVFAICWVLGSSAAAGLDGRGVVLAGGALAAALMALLLHRRASWLLAAACLAAFGGAAGERMWVDAHNATAVPALFAAAGAAVPGTSAETLEAEVTGTIISAVEIDGDRVQFRVSAESVRVSSEKAPQELGERLLVQVRLAEQPELAIAAQWQRGDRVRLAGEFAQPAEATNFGGFDYRRYLKSQRIHWLFKASGAASVHISAGQRFSMASLLSRIDAMRAALGSRMDALYPGEQSGYMKGLVLGISEDLDPERFRQFSQLGLTHILAISGLHVAVFLYVLGGLLRLLRMTRERMLLLMIAAVPFYVLLAGGSPSVVRAGIMAMLGLAAARMHKLKDGLHLLAAAALLMLAWDPYMLSDVGFQLSFLVTAGLILGVPPVRVWLPSGTRTKAWFDLIAVTVVAQAISFPLTVYYFNQFHLLSLMANLVLVPFISFIVMPLGGASLILDAFWHPAGKLLALAAGISNTVTFGFVLKLSRLHSFRMIWATPPIQWVICMYAAMALSLSMLKRARARREGVSESGASPLGEQPECLPSDLEFHAQHAKPARPRLPVLTDEDAVTQPLDTYWNQPLHPAYTAGAASRWAALFLRAGQFLSILALLLPLIWAYYPDWDDRDAYVSFIDVGQGDSILVRTSGGKHILIDGGGMVMFRKPGDEWRERRDPFEIGKKVVVPLLQQRGVHAIDLLVLSHLDSDHIKGLKAVMEQIPVKRILWNGTFKPSEDAISVLQAGIAQDIPLYAAAAGLNWKMDAHTSIELIGSAPGSSSANAAIPTVKEQNGQSVALLIHLYERSFLLTGDADEVEEQALLAQYRSHHPSAPAEQSIDVLKVSHHGSKTSSSAEWLSYWHPNVAVISVGRNNLYGHPNRNVLQRFEEIGAWVKRTDLNGEVQFRITGKNQLKIRQKLPN</sequence>
<comment type="caution">
    <text evidence="13">The sequence shown here is derived from an EMBL/GenBank/DDBJ whole genome shotgun (WGS) entry which is preliminary data.</text>
</comment>
<comment type="catalytic activity">
    <reaction evidence="6">
        <text>3',5'-cyclic CMP + H2O = CMP + H(+)</text>
        <dbReference type="Rhea" id="RHEA:72675"/>
        <dbReference type="ChEBI" id="CHEBI:15377"/>
        <dbReference type="ChEBI" id="CHEBI:15378"/>
        <dbReference type="ChEBI" id="CHEBI:58003"/>
        <dbReference type="ChEBI" id="CHEBI:60377"/>
    </reaction>
    <physiologicalReaction direction="left-to-right" evidence="6">
        <dbReference type="Rhea" id="RHEA:72676"/>
    </physiologicalReaction>
</comment>
<feature type="transmembrane region" description="Helical" evidence="9">
    <location>
        <begin position="344"/>
        <end position="362"/>
    </location>
</feature>
<dbReference type="Gene3D" id="3.60.15.10">
    <property type="entry name" value="Ribonuclease Z/Hydroxyacylglutathione hydrolase-like"/>
    <property type="match status" value="1"/>
</dbReference>
<comment type="function">
    <text evidence="7">Counteracts the endogenous Pycsar antiviral defense system. Phosphodiesterase that enables metal-dependent hydrolysis of host cyclic nucleotide Pycsar defense signals such as cCMP and cUMP.</text>
</comment>
<feature type="transmembrane region" description="Helical" evidence="9">
    <location>
        <begin position="592"/>
        <end position="614"/>
    </location>
</feature>
<dbReference type="InterPro" id="IPR035681">
    <property type="entry name" value="ComA-like_MBL"/>
</dbReference>
<evidence type="ECO:0000256" key="4">
    <source>
        <dbReference type="ARBA" id="ARBA00022989"/>
    </source>
</evidence>
<keyword evidence="2" id="KW-1003">Cell membrane</keyword>
<evidence type="ECO:0000256" key="2">
    <source>
        <dbReference type="ARBA" id="ARBA00022475"/>
    </source>
</evidence>
<keyword evidence="3 9" id="KW-0812">Transmembrane</keyword>
<protein>
    <submittedName>
        <fullName evidence="13">ComEC/Rec2 family competence protein</fullName>
    </submittedName>
</protein>
<evidence type="ECO:0000313" key="14">
    <source>
        <dbReference type="Proteomes" id="UP001596047"/>
    </source>
</evidence>
<dbReference type="RefSeq" id="WP_379190412.1">
    <property type="nucleotide sequence ID" value="NZ_JBHSOW010000080.1"/>
</dbReference>
<evidence type="ECO:0000256" key="5">
    <source>
        <dbReference type="ARBA" id="ARBA00023136"/>
    </source>
</evidence>
<organism evidence="13 14">
    <name type="scientific">Paenibacillus solisilvae</name>
    <dbReference type="NCBI Taxonomy" id="2486751"/>
    <lineage>
        <taxon>Bacteria</taxon>
        <taxon>Bacillati</taxon>
        <taxon>Bacillota</taxon>
        <taxon>Bacilli</taxon>
        <taxon>Bacillales</taxon>
        <taxon>Paenibacillaceae</taxon>
        <taxon>Paenibacillus</taxon>
    </lineage>
</organism>
<evidence type="ECO:0000259" key="10">
    <source>
        <dbReference type="Pfam" id="PF00753"/>
    </source>
</evidence>
<evidence type="ECO:0000256" key="9">
    <source>
        <dbReference type="SAM" id="Phobius"/>
    </source>
</evidence>
<feature type="domain" description="ComEC/Rec2-related protein" evidence="11">
    <location>
        <begin position="248"/>
        <end position="514"/>
    </location>
</feature>
<dbReference type="NCBIfam" id="TIGR00360">
    <property type="entry name" value="ComEC_N-term"/>
    <property type="match status" value="1"/>
</dbReference>
<feature type="transmembrane region" description="Helical" evidence="9">
    <location>
        <begin position="368"/>
        <end position="389"/>
    </location>
</feature>
<reference evidence="14" key="1">
    <citation type="journal article" date="2019" name="Int. J. Syst. Evol. Microbiol.">
        <title>The Global Catalogue of Microorganisms (GCM) 10K type strain sequencing project: providing services to taxonomists for standard genome sequencing and annotation.</title>
        <authorList>
            <consortium name="The Broad Institute Genomics Platform"/>
            <consortium name="The Broad Institute Genome Sequencing Center for Infectious Disease"/>
            <person name="Wu L."/>
            <person name="Ma J."/>
        </authorList>
    </citation>
    <scope>NUCLEOTIDE SEQUENCE [LARGE SCALE GENOMIC DNA]</scope>
    <source>
        <strain evidence="14">CGMCC 1.3240</strain>
    </source>
</reference>
<dbReference type="Proteomes" id="UP001596047">
    <property type="component" value="Unassembled WGS sequence"/>
</dbReference>
<dbReference type="InterPro" id="IPR004477">
    <property type="entry name" value="ComEC_N"/>
</dbReference>
<dbReference type="CDD" id="cd07731">
    <property type="entry name" value="ComA-like_MBL-fold"/>
    <property type="match status" value="1"/>
</dbReference>
<dbReference type="EMBL" id="JBHSOW010000080">
    <property type="protein sequence ID" value="MFC5651788.1"/>
    <property type="molecule type" value="Genomic_DNA"/>
</dbReference>
<keyword evidence="4 9" id="KW-1133">Transmembrane helix</keyword>